<organism evidence="4 5">
    <name type="scientific">Parageobacillus thermantarcticus</name>
    <dbReference type="NCBI Taxonomy" id="186116"/>
    <lineage>
        <taxon>Bacteria</taxon>
        <taxon>Bacillati</taxon>
        <taxon>Bacillota</taxon>
        <taxon>Bacilli</taxon>
        <taxon>Bacillales</taxon>
        <taxon>Anoxybacillaceae</taxon>
        <taxon>Parageobacillus</taxon>
    </lineage>
</organism>
<dbReference type="CDD" id="cd13399">
    <property type="entry name" value="Slt35-like"/>
    <property type="match status" value="1"/>
</dbReference>
<sequence length="616" mass="68251">MNSLIPQQRDQEENVVVRTGKKFAIKKMRKLFKKGALAVAKALMRMTIVLTKMLITFLVGIFGPSLLLFIGVIFLVIIIFMSVQLFYSEGVGLDKVGKELRDYIILQSNQSVDLNDPLQRPYKVPPELIIAVMQIEYNYDRTPDKEFIKRIAELLKPTFEYDQYNEYTESYTETCSKDGCTRSPITRTDHYVSKLTHIEAWNTQANYTYKKRLGSFEKTGCSSRDISDPKTGEVIDTITTCKYTRKMTYVLESSVNTEDYSMLDSVLNSLGYGLNDKKMVEALYLLSGGKINYINWLQTTGGLGGIGGFAGFDGTIIPGDNIPAQFMKFYIDAEKKYGVDWYVLAAIHYVETGFSTHKTMVSSVGAIGPMQFLPATWVGWKYNIGGGQVSPSLDITSLAVIKAGGGYGKDGDGDGKADPWNEADAIHTAASYLAANGYSSNPRGAIWQYNHAEWYVNKVLNFASVFRSGATYLANGDVPQATKGAFMRPATGEITSGFGPRWGKMHYGVDIGLGGRSNVPIVAVADGVVKRSYYSSSYGNVVFIQHNINGVTYETVYAHMKNRAVSEGQRVKKGQFLGYMGATGHVTGPHLHFEIHQPSWNTTKSNAVNPVTIMPF</sequence>
<dbReference type="SUPFAM" id="SSF51261">
    <property type="entry name" value="Duplicated hybrid motif"/>
    <property type="match status" value="1"/>
</dbReference>
<reference evidence="5" key="1">
    <citation type="submission" date="2016-10" db="EMBL/GenBank/DDBJ databases">
        <authorList>
            <person name="Varghese N."/>
            <person name="Submissions S."/>
        </authorList>
    </citation>
    <scope>NUCLEOTIDE SEQUENCE [LARGE SCALE GENOMIC DNA]</scope>
    <source>
        <strain evidence="5">M1</strain>
    </source>
</reference>
<dbReference type="InterPro" id="IPR050570">
    <property type="entry name" value="Cell_wall_metabolism_enzyme"/>
</dbReference>
<protein>
    <submittedName>
        <fullName evidence="4">Transglycosylase SLT domain-containing protein</fullName>
    </submittedName>
</protein>
<name>A0A1I0TLV7_9BACL</name>
<dbReference type="Proteomes" id="UP000198650">
    <property type="component" value="Unassembled WGS sequence"/>
</dbReference>
<dbReference type="RefSeq" id="WP_244151181.1">
    <property type="nucleotide sequence ID" value="NZ_FOJS01000038.1"/>
</dbReference>
<evidence type="ECO:0000259" key="2">
    <source>
        <dbReference type="Pfam" id="PF01551"/>
    </source>
</evidence>
<dbReference type="Gene3D" id="2.70.70.10">
    <property type="entry name" value="Glucose Permease (Domain IIA)"/>
    <property type="match status" value="1"/>
</dbReference>
<dbReference type="Pfam" id="PF13406">
    <property type="entry name" value="SLT_2"/>
    <property type="match status" value="1"/>
</dbReference>
<dbReference type="STRING" id="186116.SAMN05192569_103814"/>
<dbReference type="InterPro" id="IPR011055">
    <property type="entry name" value="Dup_hybrid_motif"/>
</dbReference>
<gene>
    <name evidence="4" type="ORF">SAMN05192569_103814</name>
</gene>
<dbReference type="InterPro" id="IPR008258">
    <property type="entry name" value="Transglycosylase_SLT_dom_1"/>
</dbReference>
<dbReference type="SUPFAM" id="SSF53955">
    <property type="entry name" value="Lysozyme-like"/>
    <property type="match status" value="1"/>
</dbReference>
<dbReference type="Pfam" id="PF01551">
    <property type="entry name" value="Peptidase_M23"/>
    <property type="match status" value="1"/>
</dbReference>
<keyword evidence="5" id="KW-1185">Reference proteome</keyword>
<dbReference type="GO" id="GO:0004222">
    <property type="term" value="F:metalloendopeptidase activity"/>
    <property type="evidence" value="ECO:0007669"/>
    <property type="project" value="TreeGrafter"/>
</dbReference>
<proteinExistence type="predicted"/>
<accession>A0A1I0TLV7</accession>
<dbReference type="Gene3D" id="1.10.530.10">
    <property type="match status" value="1"/>
</dbReference>
<evidence type="ECO:0000313" key="5">
    <source>
        <dbReference type="Proteomes" id="UP000198650"/>
    </source>
</evidence>
<dbReference type="InterPro" id="IPR016047">
    <property type="entry name" value="M23ase_b-sheet_dom"/>
</dbReference>
<dbReference type="CDD" id="cd12797">
    <property type="entry name" value="M23_peptidase"/>
    <property type="match status" value="1"/>
</dbReference>
<feature type="domain" description="Transglycosylase SLT" evidence="1">
    <location>
        <begin position="331"/>
        <end position="377"/>
    </location>
</feature>
<dbReference type="AlphaFoldDB" id="A0A1I0TLV7"/>
<dbReference type="PANTHER" id="PTHR21666">
    <property type="entry name" value="PEPTIDASE-RELATED"/>
    <property type="match status" value="1"/>
</dbReference>
<evidence type="ECO:0000259" key="3">
    <source>
        <dbReference type="Pfam" id="PF13406"/>
    </source>
</evidence>
<dbReference type="Pfam" id="PF01464">
    <property type="entry name" value="SLT"/>
    <property type="match status" value="1"/>
</dbReference>
<dbReference type="InterPro" id="IPR023346">
    <property type="entry name" value="Lysozyme-like_dom_sf"/>
</dbReference>
<dbReference type="EMBL" id="FOJS01000038">
    <property type="protein sequence ID" value="SFA52759.1"/>
    <property type="molecule type" value="Genomic_DNA"/>
</dbReference>
<evidence type="ECO:0000259" key="1">
    <source>
        <dbReference type="Pfam" id="PF01464"/>
    </source>
</evidence>
<dbReference type="InterPro" id="IPR031304">
    <property type="entry name" value="SLT_2"/>
</dbReference>
<feature type="domain" description="Transglycosylase SLT" evidence="3">
    <location>
        <begin position="407"/>
        <end position="441"/>
    </location>
</feature>
<evidence type="ECO:0000313" key="4">
    <source>
        <dbReference type="EMBL" id="SFA52759.1"/>
    </source>
</evidence>
<feature type="domain" description="M23ase beta-sheet core" evidence="2">
    <location>
        <begin position="505"/>
        <end position="610"/>
    </location>
</feature>
<dbReference type="PANTHER" id="PTHR21666:SF270">
    <property type="entry name" value="MUREIN HYDROLASE ACTIVATOR ENVC"/>
    <property type="match status" value="1"/>
</dbReference>